<dbReference type="AlphaFoldDB" id="A0A3P3VTD2"/>
<name>A0A3P3VTD2_9MICO</name>
<accession>A0A3P3VTD2</accession>
<dbReference type="Proteomes" id="UP000274391">
    <property type="component" value="Unassembled WGS sequence"/>
</dbReference>
<organism evidence="1 2">
    <name type="scientific">Gulosibacter macacae</name>
    <dbReference type="NCBI Taxonomy" id="2488791"/>
    <lineage>
        <taxon>Bacteria</taxon>
        <taxon>Bacillati</taxon>
        <taxon>Actinomycetota</taxon>
        <taxon>Actinomycetes</taxon>
        <taxon>Micrococcales</taxon>
        <taxon>Microbacteriaceae</taxon>
        <taxon>Gulosibacter</taxon>
    </lineage>
</organism>
<reference evidence="1 2" key="1">
    <citation type="submission" date="2018-11" db="EMBL/GenBank/DDBJ databases">
        <title>YIM 102482-1 draft genome.</title>
        <authorList>
            <person name="Li G."/>
            <person name="Jiang Y."/>
        </authorList>
    </citation>
    <scope>NUCLEOTIDE SEQUENCE [LARGE SCALE GENOMIC DNA]</scope>
    <source>
        <strain evidence="1 2">YIM 102482-1</strain>
    </source>
</reference>
<comment type="caution">
    <text evidence="1">The sequence shown here is derived from an EMBL/GenBank/DDBJ whole genome shotgun (WGS) entry which is preliminary data.</text>
</comment>
<gene>
    <name evidence="1" type="ORF">EG850_12920</name>
</gene>
<evidence type="ECO:0000313" key="2">
    <source>
        <dbReference type="Proteomes" id="UP000274391"/>
    </source>
</evidence>
<proteinExistence type="predicted"/>
<keyword evidence="2" id="KW-1185">Reference proteome</keyword>
<protein>
    <submittedName>
        <fullName evidence="1">Uncharacterized protein</fullName>
    </submittedName>
</protein>
<sequence>MEDGFYVASYAERFLGFVDRIDSEDFQVCDAHSQQIGIFTTLAAAQSFLEVRAAAETSAAATGEEA</sequence>
<dbReference type="RefSeq" id="WP_124974139.1">
    <property type="nucleotide sequence ID" value="NZ_RQVS01000026.1"/>
</dbReference>
<evidence type="ECO:0000313" key="1">
    <source>
        <dbReference type="EMBL" id="RRJ85577.1"/>
    </source>
</evidence>
<dbReference type="EMBL" id="RQVS01000026">
    <property type="protein sequence ID" value="RRJ85577.1"/>
    <property type="molecule type" value="Genomic_DNA"/>
</dbReference>